<name>A0A375I805_9ACTN</name>
<dbReference type="InterPro" id="IPR018303">
    <property type="entry name" value="ATPase_P-typ_P_site"/>
</dbReference>
<dbReference type="SFLD" id="SFLDF00027">
    <property type="entry name" value="p-type_atpase"/>
    <property type="match status" value="1"/>
</dbReference>
<comment type="catalytic activity">
    <reaction evidence="8">
        <text>ATP + H2O = ADP + phosphate + H(+)</text>
        <dbReference type="Rhea" id="RHEA:13065"/>
        <dbReference type="ChEBI" id="CHEBI:15377"/>
        <dbReference type="ChEBI" id="CHEBI:15378"/>
        <dbReference type="ChEBI" id="CHEBI:30616"/>
        <dbReference type="ChEBI" id="CHEBI:43474"/>
        <dbReference type="ChEBI" id="CHEBI:456216"/>
    </reaction>
</comment>
<keyword evidence="12" id="KW-0378">Hydrolase</keyword>
<evidence type="ECO:0000313" key="13">
    <source>
        <dbReference type="Proteomes" id="UP000265962"/>
    </source>
</evidence>
<dbReference type="InterPro" id="IPR006068">
    <property type="entry name" value="ATPase_P-typ_cation-transptr_C"/>
</dbReference>
<evidence type="ECO:0000256" key="1">
    <source>
        <dbReference type="ARBA" id="ARBA00004651"/>
    </source>
</evidence>
<evidence type="ECO:0000256" key="9">
    <source>
        <dbReference type="SAM" id="MobiDB-lite"/>
    </source>
</evidence>
<feature type="transmembrane region" description="Helical" evidence="10">
    <location>
        <begin position="116"/>
        <end position="136"/>
    </location>
</feature>
<evidence type="ECO:0000256" key="5">
    <source>
        <dbReference type="ARBA" id="ARBA00022967"/>
    </source>
</evidence>
<dbReference type="EC" id="3.6.3.8" evidence="12"/>
<proteinExistence type="predicted"/>
<dbReference type="Gene3D" id="2.70.150.10">
    <property type="entry name" value="Calcium-transporting ATPase, cytoplasmic transduction domain A"/>
    <property type="match status" value="1"/>
</dbReference>
<evidence type="ECO:0000256" key="3">
    <source>
        <dbReference type="ARBA" id="ARBA00022741"/>
    </source>
</evidence>
<evidence type="ECO:0000259" key="11">
    <source>
        <dbReference type="SMART" id="SM00831"/>
    </source>
</evidence>
<protein>
    <submittedName>
        <fullName evidence="12">Ca2+-transporting ATPase</fullName>
        <ecNumber evidence="12">3.6.3.8</ecNumber>
    </submittedName>
</protein>
<keyword evidence="6 10" id="KW-1133">Transmembrane helix</keyword>
<feature type="region of interest" description="Disordered" evidence="9">
    <location>
        <begin position="1"/>
        <end position="36"/>
    </location>
</feature>
<dbReference type="InterPro" id="IPR004014">
    <property type="entry name" value="ATPase_P-typ_cation-transptr_N"/>
</dbReference>
<keyword evidence="7 10" id="KW-0472">Membrane</keyword>
<dbReference type="Proteomes" id="UP000265962">
    <property type="component" value="Unassembled WGS sequence"/>
</dbReference>
<organism evidence="12 13">
    <name type="scientific">Propionibacterium ruminifibrarum</name>
    <dbReference type="NCBI Taxonomy" id="1962131"/>
    <lineage>
        <taxon>Bacteria</taxon>
        <taxon>Bacillati</taxon>
        <taxon>Actinomycetota</taxon>
        <taxon>Actinomycetes</taxon>
        <taxon>Propionibacteriales</taxon>
        <taxon>Propionibacteriaceae</taxon>
        <taxon>Propionibacterium</taxon>
    </lineage>
</organism>
<dbReference type="SUPFAM" id="SSF81653">
    <property type="entry name" value="Calcium ATPase, transduction domain A"/>
    <property type="match status" value="1"/>
</dbReference>
<evidence type="ECO:0000256" key="2">
    <source>
        <dbReference type="ARBA" id="ARBA00022692"/>
    </source>
</evidence>
<dbReference type="InterPro" id="IPR036412">
    <property type="entry name" value="HAD-like_sf"/>
</dbReference>
<dbReference type="GO" id="GO:0005886">
    <property type="term" value="C:plasma membrane"/>
    <property type="evidence" value="ECO:0007669"/>
    <property type="project" value="UniProtKB-SubCell"/>
</dbReference>
<feature type="transmembrane region" description="Helical" evidence="10">
    <location>
        <begin position="314"/>
        <end position="339"/>
    </location>
</feature>
<evidence type="ECO:0000313" key="12">
    <source>
        <dbReference type="EMBL" id="SPF69420.1"/>
    </source>
</evidence>
<dbReference type="SUPFAM" id="SSF81665">
    <property type="entry name" value="Calcium ATPase, transmembrane domain M"/>
    <property type="match status" value="1"/>
</dbReference>
<feature type="compositionally biased region" description="Low complexity" evidence="9">
    <location>
        <begin position="13"/>
        <end position="28"/>
    </location>
</feature>
<keyword evidence="13" id="KW-1185">Reference proteome</keyword>
<dbReference type="Gene3D" id="3.40.50.1000">
    <property type="entry name" value="HAD superfamily/HAD-like"/>
    <property type="match status" value="1"/>
</dbReference>
<dbReference type="Pfam" id="PF00122">
    <property type="entry name" value="E1-E2_ATPase"/>
    <property type="match status" value="1"/>
</dbReference>
<dbReference type="PRINTS" id="PR00119">
    <property type="entry name" value="CATATPASE"/>
</dbReference>
<evidence type="ECO:0000256" key="10">
    <source>
        <dbReference type="SAM" id="Phobius"/>
    </source>
</evidence>
<dbReference type="SUPFAM" id="SSF81660">
    <property type="entry name" value="Metal cation-transporting ATPase, ATP-binding domain N"/>
    <property type="match status" value="1"/>
</dbReference>
<feature type="domain" description="Cation-transporting P-type ATPase N-terminal" evidence="11">
    <location>
        <begin position="35"/>
        <end position="109"/>
    </location>
</feature>
<dbReference type="GO" id="GO:0016887">
    <property type="term" value="F:ATP hydrolysis activity"/>
    <property type="evidence" value="ECO:0007669"/>
    <property type="project" value="InterPro"/>
</dbReference>
<dbReference type="FunFam" id="3.40.50.1000:FF:000001">
    <property type="entry name" value="Phospholipid-transporting ATPase IC"/>
    <property type="match status" value="1"/>
</dbReference>
<keyword evidence="5" id="KW-1278">Translocase</keyword>
<dbReference type="SMART" id="SM00831">
    <property type="entry name" value="Cation_ATPase_N"/>
    <property type="match status" value="1"/>
</dbReference>
<dbReference type="NCBIfam" id="TIGR01494">
    <property type="entry name" value="ATPase_P-type"/>
    <property type="match status" value="2"/>
</dbReference>
<dbReference type="SUPFAM" id="SSF56784">
    <property type="entry name" value="HAD-like"/>
    <property type="match status" value="1"/>
</dbReference>
<dbReference type="SFLD" id="SFLDG00002">
    <property type="entry name" value="C1.7:_P-type_atpase_like"/>
    <property type="match status" value="1"/>
</dbReference>
<sequence>MGLVNGITHHAQETPAMTTTAPAGPSTPDSDAAWHPSVLSPDEVLARMGADAEQGLSPAEAASRLERHGPNELAGAPPVPAWRRFLAQFADPLVYLLLAAVGISVAAWVLEGAAGVPIEAVVIVAILLANAIIGFVQENRADDAVAALSTMTAATSTVLRGGRLDTIPSAEVVPGDILVLAEGDAVAADARLIQASALRIQESSLTGESEAVDKTPEALDAPAGIGDRHDMVHKGTDVVSGVGRAVVTATGMATEVGRIATLLDETPEEDTPLQREIASISKALGLVVIAIAVIVMGVMVLVNGVRSFHELVDVLLTGVSLAVAAVPEGLPAILTVVLATGVRALARRNAVMKTLHSVETLGSSSVICSDKTGTLTRNEMTLRTVVSAAGRAELTGTGYAPDGELVVTGDRDAVRAVLVGGALANDAQLHHDDGEWTIQGDPTEAAFLVACAKSGLDAELAGWRRRSEVPFSSERKMMSVLVERDGQRRVWSKGAPDVLLGRCTDERVGGVVQPLTETRRAELLGLIEDLSANGYRTLGVAARPGDGIGELTEGDEQRLAWTGVVGIIDPPRKEAAQAIGQAHRAGIRTIMITGDHPVTASRIAADLGISGDREPRALTGAQLDGLGPGRLPGAVRDVDVYARVAPEHKLRIVEALQSDGSTVAMTGDGVNDAPALKRADIGVAMGITGTEVTKQAGRMILADDNYATIVAAVRQGRVIVDNIKKFLRYLLSSNMGEVCTVLFGVLLAGALGLSDPANPGATFVPLLVTQILWINLVTDSTPALAMGVDPEIDDVMARPPRRQTDRILDRAMWIRIIAVGAVMGLVTLAVYDFALPGGLFTGMLSGVPTGEQFAVARTMAFSTLVFAQLFNALNSRSADGSAFHRLFSNRWLWASLGLGVVLQVAVVEIGFLQSAFGTTSLDLAHWGVVVAASSLILVYEEIVKAVHRAVTRARRKR</sequence>
<gene>
    <name evidence="12" type="ORF">PROPJV5_2369</name>
</gene>
<evidence type="ECO:0000256" key="4">
    <source>
        <dbReference type="ARBA" id="ARBA00022840"/>
    </source>
</evidence>
<dbReference type="AlphaFoldDB" id="A0A375I805"/>
<dbReference type="InterPro" id="IPR023214">
    <property type="entry name" value="HAD_sf"/>
</dbReference>
<dbReference type="InterPro" id="IPR001757">
    <property type="entry name" value="P_typ_ATPase"/>
</dbReference>
<dbReference type="PRINTS" id="PR00120">
    <property type="entry name" value="HATPASE"/>
</dbReference>
<reference evidence="13" key="1">
    <citation type="submission" date="2018-02" db="EMBL/GenBank/DDBJ databases">
        <authorList>
            <person name="Hornung B."/>
        </authorList>
    </citation>
    <scope>NUCLEOTIDE SEQUENCE [LARGE SCALE GENOMIC DNA]</scope>
</reference>
<evidence type="ECO:0000256" key="6">
    <source>
        <dbReference type="ARBA" id="ARBA00022989"/>
    </source>
</evidence>
<dbReference type="GO" id="GO:0005524">
    <property type="term" value="F:ATP binding"/>
    <property type="evidence" value="ECO:0007669"/>
    <property type="project" value="UniProtKB-KW"/>
</dbReference>
<dbReference type="SFLD" id="SFLDS00003">
    <property type="entry name" value="Haloacid_Dehalogenase"/>
    <property type="match status" value="1"/>
</dbReference>
<feature type="transmembrane region" description="Helical" evidence="10">
    <location>
        <begin position="854"/>
        <end position="870"/>
    </location>
</feature>
<feature type="transmembrane region" description="Helical" evidence="10">
    <location>
        <begin position="923"/>
        <end position="947"/>
    </location>
</feature>
<dbReference type="Gene3D" id="1.20.1110.10">
    <property type="entry name" value="Calcium-transporting ATPase, transmembrane domain"/>
    <property type="match status" value="1"/>
</dbReference>
<evidence type="ECO:0000256" key="8">
    <source>
        <dbReference type="ARBA" id="ARBA00049360"/>
    </source>
</evidence>
<feature type="transmembrane region" description="Helical" evidence="10">
    <location>
        <begin position="734"/>
        <end position="754"/>
    </location>
</feature>
<dbReference type="EMBL" id="OMOH01000013">
    <property type="protein sequence ID" value="SPF69420.1"/>
    <property type="molecule type" value="Genomic_DNA"/>
</dbReference>
<dbReference type="PANTHER" id="PTHR42861">
    <property type="entry name" value="CALCIUM-TRANSPORTING ATPASE"/>
    <property type="match status" value="1"/>
</dbReference>
<feature type="transmembrane region" description="Helical" evidence="10">
    <location>
        <begin position="93"/>
        <end position="110"/>
    </location>
</feature>
<dbReference type="InterPro" id="IPR023299">
    <property type="entry name" value="ATPase_P-typ_cyto_dom_N"/>
</dbReference>
<keyword evidence="2 10" id="KW-0812">Transmembrane</keyword>
<dbReference type="Pfam" id="PF00690">
    <property type="entry name" value="Cation_ATPase_N"/>
    <property type="match status" value="1"/>
</dbReference>
<dbReference type="InterPro" id="IPR023298">
    <property type="entry name" value="ATPase_P-typ_TM_dom_sf"/>
</dbReference>
<dbReference type="Pfam" id="PF13246">
    <property type="entry name" value="Cation_ATPase"/>
    <property type="match status" value="1"/>
</dbReference>
<keyword evidence="4" id="KW-0067">ATP-binding</keyword>
<comment type="subcellular location">
    <subcellularLocation>
        <location evidence="1">Cell membrane</location>
        <topology evidence="1">Multi-pass membrane protein</topology>
    </subcellularLocation>
</comment>
<dbReference type="InterPro" id="IPR059000">
    <property type="entry name" value="ATPase_P-type_domA"/>
</dbReference>
<dbReference type="Pfam" id="PF00689">
    <property type="entry name" value="Cation_ATPase_C"/>
    <property type="match status" value="1"/>
</dbReference>
<dbReference type="InterPro" id="IPR008250">
    <property type="entry name" value="ATPase_P-typ_transduc_dom_A_sf"/>
</dbReference>
<feature type="transmembrane region" description="Helical" evidence="10">
    <location>
        <begin position="760"/>
        <end position="777"/>
    </location>
</feature>
<evidence type="ECO:0000256" key="7">
    <source>
        <dbReference type="ARBA" id="ARBA00023136"/>
    </source>
</evidence>
<feature type="transmembrane region" description="Helical" evidence="10">
    <location>
        <begin position="812"/>
        <end position="834"/>
    </location>
</feature>
<keyword evidence="3" id="KW-0547">Nucleotide-binding</keyword>
<feature type="transmembrane region" description="Helical" evidence="10">
    <location>
        <begin position="283"/>
        <end position="302"/>
    </location>
</feature>
<accession>A0A375I805</accession>
<dbReference type="Gene3D" id="3.40.1110.10">
    <property type="entry name" value="Calcium-transporting ATPase, cytoplasmic domain N"/>
    <property type="match status" value="1"/>
</dbReference>
<feature type="transmembrane region" description="Helical" evidence="10">
    <location>
        <begin position="891"/>
        <end position="911"/>
    </location>
</feature>
<dbReference type="InterPro" id="IPR044492">
    <property type="entry name" value="P_typ_ATPase_HD_dom"/>
</dbReference>
<dbReference type="PROSITE" id="PS00154">
    <property type="entry name" value="ATPASE_E1_E2"/>
    <property type="match status" value="1"/>
</dbReference>